<dbReference type="InterPro" id="IPR020891">
    <property type="entry name" value="UPF0758_CS"/>
</dbReference>
<keyword evidence="4" id="KW-0378">Hydrolase</keyword>
<evidence type="ECO:0000259" key="8">
    <source>
        <dbReference type="PROSITE" id="PS50249"/>
    </source>
</evidence>
<keyword evidence="10" id="KW-1185">Reference proteome</keyword>
<evidence type="ECO:0000256" key="7">
    <source>
        <dbReference type="RuleBase" id="RU003797"/>
    </source>
</evidence>
<dbReference type="Pfam" id="PF20582">
    <property type="entry name" value="UPF0758_N"/>
    <property type="match status" value="1"/>
</dbReference>
<evidence type="ECO:0000256" key="2">
    <source>
        <dbReference type="ARBA" id="ARBA00022670"/>
    </source>
</evidence>
<keyword evidence="2" id="KW-0645">Protease</keyword>
<proteinExistence type="inferred from homology"/>
<dbReference type="Pfam" id="PF04002">
    <property type="entry name" value="RadC"/>
    <property type="match status" value="1"/>
</dbReference>
<evidence type="ECO:0000256" key="3">
    <source>
        <dbReference type="ARBA" id="ARBA00022723"/>
    </source>
</evidence>
<keyword evidence="5" id="KW-0862">Zinc</keyword>
<accession>A0ABW4E3K5</accession>
<dbReference type="InterPro" id="IPR010994">
    <property type="entry name" value="RuvA_2-like"/>
</dbReference>
<organism evidence="9 10">
    <name type="scientific">Lacticaseibacillus baoqingensis</name>
    <dbReference type="NCBI Taxonomy" id="2486013"/>
    <lineage>
        <taxon>Bacteria</taxon>
        <taxon>Bacillati</taxon>
        <taxon>Bacillota</taxon>
        <taxon>Bacilli</taxon>
        <taxon>Lactobacillales</taxon>
        <taxon>Lactobacillaceae</taxon>
        <taxon>Lacticaseibacillus</taxon>
    </lineage>
</organism>
<dbReference type="PROSITE" id="PS50249">
    <property type="entry name" value="MPN"/>
    <property type="match status" value="1"/>
</dbReference>
<keyword evidence="6" id="KW-0482">Metalloprotease</keyword>
<evidence type="ECO:0000256" key="6">
    <source>
        <dbReference type="ARBA" id="ARBA00023049"/>
    </source>
</evidence>
<dbReference type="CDD" id="cd08071">
    <property type="entry name" value="MPN_DUF2466"/>
    <property type="match status" value="1"/>
</dbReference>
<dbReference type="SUPFAM" id="SSF47781">
    <property type="entry name" value="RuvA domain 2-like"/>
    <property type="match status" value="1"/>
</dbReference>
<evidence type="ECO:0000256" key="5">
    <source>
        <dbReference type="ARBA" id="ARBA00022833"/>
    </source>
</evidence>
<dbReference type="EMBL" id="JBHTON010000001">
    <property type="protein sequence ID" value="MFD1483703.1"/>
    <property type="molecule type" value="Genomic_DNA"/>
</dbReference>
<protein>
    <submittedName>
        <fullName evidence="9">DNA repair protein RadC</fullName>
    </submittedName>
</protein>
<dbReference type="RefSeq" id="WP_125750299.1">
    <property type="nucleotide sequence ID" value="NZ_JBHTON010000001.1"/>
</dbReference>
<name>A0ABW4E3K5_9LACO</name>
<reference evidence="10" key="1">
    <citation type="journal article" date="2019" name="Int. J. Syst. Evol. Microbiol.">
        <title>The Global Catalogue of Microorganisms (GCM) 10K type strain sequencing project: providing services to taxonomists for standard genome sequencing and annotation.</title>
        <authorList>
            <consortium name="The Broad Institute Genomics Platform"/>
            <consortium name="The Broad Institute Genome Sequencing Center for Infectious Disease"/>
            <person name="Wu L."/>
            <person name="Ma J."/>
        </authorList>
    </citation>
    <scope>NUCLEOTIDE SEQUENCE [LARGE SCALE GENOMIC DNA]</scope>
    <source>
        <strain evidence="10">CCM 8903</strain>
    </source>
</reference>
<dbReference type="NCBIfam" id="NF000642">
    <property type="entry name" value="PRK00024.1"/>
    <property type="match status" value="1"/>
</dbReference>
<dbReference type="InterPro" id="IPR037518">
    <property type="entry name" value="MPN"/>
</dbReference>
<evidence type="ECO:0000256" key="4">
    <source>
        <dbReference type="ARBA" id="ARBA00022801"/>
    </source>
</evidence>
<dbReference type="PANTHER" id="PTHR30471:SF3">
    <property type="entry name" value="UPF0758 PROTEIN YEES-RELATED"/>
    <property type="match status" value="1"/>
</dbReference>
<dbReference type="PANTHER" id="PTHR30471">
    <property type="entry name" value="DNA REPAIR PROTEIN RADC"/>
    <property type="match status" value="1"/>
</dbReference>
<dbReference type="Proteomes" id="UP001597252">
    <property type="component" value="Unassembled WGS sequence"/>
</dbReference>
<keyword evidence="3" id="KW-0479">Metal-binding</keyword>
<comment type="similarity">
    <text evidence="1 7">Belongs to the UPF0758 family.</text>
</comment>
<comment type="caution">
    <text evidence="9">The sequence shown here is derived from an EMBL/GenBank/DDBJ whole genome shotgun (WGS) entry which is preliminary data.</text>
</comment>
<dbReference type="InterPro" id="IPR001405">
    <property type="entry name" value="UPF0758"/>
</dbReference>
<dbReference type="InterPro" id="IPR025657">
    <property type="entry name" value="RadC_JAB"/>
</dbReference>
<dbReference type="Gene3D" id="3.40.140.10">
    <property type="entry name" value="Cytidine Deaminase, domain 2"/>
    <property type="match status" value="1"/>
</dbReference>
<dbReference type="PROSITE" id="PS01302">
    <property type="entry name" value="UPF0758"/>
    <property type="match status" value="1"/>
</dbReference>
<feature type="domain" description="MPN" evidence="8">
    <location>
        <begin position="94"/>
        <end position="216"/>
    </location>
</feature>
<evidence type="ECO:0000313" key="10">
    <source>
        <dbReference type="Proteomes" id="UP001597252"/>
    </source>
</evidence>
<dbReference type="InterPro" id="IPR046778">
    <property type="entry name" value="UPF0758_N"/>
</dbReference>
<dbReference type="NCBIfam" id="TIGR00608">
    <property type="entry name" value="radc"/>
    <property type="match status" value="1"/>
</dbReference>
<sequence>MARLYERVAAHGASGLSDAELIQVLLRSGNGQVPIQATVAAILTQWPALNGLAQATVPDLLALSGIGLSKAVGLVAGVEFGQRVWTQTTLRYGTVVSVQALAAHLMQRLRGQTREVMLTLYLDTKLQVIQEATTALGGLDAATADPRVVFAEALRQNASCLILAHNHPSGDPTPSQADKAVTKRFIQAGQLLGISVYDHLVIGNNQYYSFADHLEDLNFFK</sequence>
<dbReference type="SUPFAM" id="SSF102712">
    <property type="entry name" value="JAB1/MPN domain"/>
    <property type="match status" value="1"/>
</dbReference>
<evidence type="ECO:0000256" key="1">
    <source>
        <dbReference type="ARBA" id="ARBA00010243"/>
    </source>
</evidence>
<gene>
    <name evidence="9" type="primary">radC</name>
    <name evidence="9" type="ORF">ACFQ5J_00375</name>
</gene>
<evidence type="ECO:0000313" key="9">
    <source>
        <dbReference type="EMBL" id="MFD1483703.1"/>
    </source>
</evidence>